<dbReference type="PANTHER" id="PTHR11575">
    <property type="entry name" value="5'-NUCLEOTIDASE-RELATED"/>
    <property type="match status" value="1"/>
</dbReference>
<dbReference type="EMBL" id="JBHSMI010000068">
    <property type="protein sequence ID" value="MFC5407666.1"/>
    <property type="molecule type" value="Genomic_DNA"/>
</dbReference>
<dbReference type="InterPro" id="IPR006179">
    <property type="entry name" value="5_nucleotidase/apyrase"/>
</dbReference>
<proteinExistence type="predicted"/>
<name>A0ABW0I2E2_9BACL</name>
<dbReference type="RefSeq" id="WP_378140563.1">
    <property type="nucleotide sequence ID" value="NZ_JBHSMI010000068.1"/>
</dbReference>
<keyword evidence="3" id="KW-1185">Reference proteome</keyword>
<dbReference type="Pfam" id="PF20578">
    <property type="entry name" value="aBig_2"/>
    <property type="match status" value="1"/>
</dbReference>
<evidence type="ECO:0000313" key="2">
    <source>
        <dbReference type="EMBL" id="MFC5407666.1"/>
    </source>
</evidence>
<accession>A0ABW0I2E2</accession>
<evidence type="ECO:0000313" key="3">
    <source>
        <dbReference type="Proteomes" id="UP001596113"/>
    </source>
</evidence>
<gene>
    <name evidence="2" type="ORF">ACFPOF_33510</name>
</gene>
<sequence>MFTREAKRWVATATVLTLIVGGGLPFKKVEAGAGPKVIDILQIPDFHGKLIDDENHPIAAVMGKNIEELKNNNPAGTLVLGGGDNYAGRYVPEISELTRGAAVMRVFNAFGMEASTVGNHEFDWGLETIYKNVPAQYPLLAANIYSRATGKRVFEPYKIFKKDGVKIAIVGAATEDYTQYEVPGTIDAYELKDIASEVNAAAADARAKGAEIVVANIHEEHDTDTNGRIFDAVAGLKGVDAVLGAHAHRDLNTTAKDANGNNIPLLIGRDRGQNIVHMQITVAADKSLSFANEQIPIKTESGVFPYGWLAAQPVISTNVQAIIDDELADIAAAKADKIAIDLGPVSEVTKNIKLPSKGANGSKIQWISSNPNVIENNGHVRRPAKGSEDVTLTLTAMVTKGDATVTQSFSVTVKPKGVKVDQ</sequence>
<dbReference type="PANTHER" id="PTHR11575:SF24">
    <property type="entry name" value="5'-NUCLEOTIDASE"/>
    <property type="match status" value="1"/>
</dbReference>
<dbReference type="Proteomes" id="UP001596113">
    <property type="component" value="Unassembled WGS sequence"/>
</dbReference>
<organism evidence="2 3">
    <name type="scientific">Cohnella soli</name>
    <dbReference type="NCBI Taxonomy" id="425005"/>
    <lineage>
        <taxon>Bacteria</taxon>
        <taxon>Bacillati</taxon>
        <taxon>Bacillota</taxon>
        <taxon>Bacilli</taxon>
        <taxon>Bacillales</taxon>
        <taxon>Paenibacillaceae</taxon>
        <taxon>Cohnella</taxon>
    </lineage>
</organism>
<dbReference type="Gene3D" id="3.60.21.10">
    <property type="match status" value="1"/>
</dbReference>
<dbReference type="SUPFAM" id="SSF56300">
    <property type="entry name" value="Metallo-dependent phosphatases"/>
    <property type="match status" value="1"/>
</dbReference>
<comment type="caution">
    <text evidence="2">The sequence shown here is derived from an EMBL/GenBank/DDBJ whole genome shotgun (WGS) entry which is preliminary data.</text>
</comment>
<feature type="domain" description="Atrophied bacterial Ig" evidence="1">
    <location>
        <begin position="335"/>
        <end position="415"/>
    </location>
</feature>
<reference evidence="3" key="1">
    <citation type="journal article" date="2019" name="Int. J. Syst. Evol. Microbiol.">
        <title>The Global Catalogue of Microorganisms (GCM) 10K type strain sequencing project: providing services to taxonomists for standard genome sequencing and annotation.</title>
        <authorList>
            <consortium name="The Broad Institute Genomics Platform"/>
            <consortium name="The Broad Institute Genome Sequencing Center for Infectious Disease"/>
            <person name="Wu L."/>
            <person name="Ma J."/>
        </authorList>
    </citation>
    <scope>NUCLEOTIDE SEQUENCE [LARGE SCALE GENOMIC DNA]</scope>
    <source>
        <strain evidence="3">CGMCC 1.18575</strain>
    </source>
</reference>
<dbReference type="InterPro" id="IPR046780">
    <property type="entry name" value="aBig_2"/>
</dbReference>
<dbReference type="InterPro" id="IPR029052">
    <property type="entry name" value="Metallo-depent_PP-like"/>
</dbReference>
<protein>
    <submittedName>
        <fullName evidence="2">Immunoglobulin-like domain-containing protein</fullName>
    </submittedName>
</protein>
<evidence type="ECO:0000259" key="1">
    <source>
        <dbReference type="Pfam" id="PF20578"/>
    </source>
</evidence>